<dbReference type="InterPro" id="IPR029058">
    <property type="entry name" value="AB_hydrolase_fold"/>
</dbReference>
<dbReference type="PANTHER" id="PTHR48098">
    <property type="entry name" value="ENTEROCHELIN ESTERASE-RELATED"/>
    <property type="match status" value="1"/>
</dbReference>
<name>A0A7G7W3F6_9BACT</name>
<dbReference type="InterPro" id="IPR000801">
    <property type="entry name" value="Esterase-like"/>
</dbReference>
<keyword evidence="4" id="KW-1185">Reference proteome</keyword>
<dbReference type="PANTHER" id="PTHR48098:SF6">
    <property type="entry name" value="FERRI-BACILLIBACTIN ESTERASE BESA"/>
    <property type="match status" value="1"/>
</dbReference>
<dbReference type="SUPFAM" id="SSF53474">
    <property type="entry name" value="alpha/beta-Hydrolases"/>
    <property type="match status" value="1"/>
</dbReference>
<feature type="chain" id="PRO_5028896222" description="CBM20 domain-containing protein" evidence="1">
    <location>
        <begin position="19"/>
        <end position="490"/>
    </location>
</feature>
<evidence type="ECO:0000313" key="4">
    <source>
        <dbReference type="Proteomes" id="UP000515489"/>
    </source>
</evidence>
<feature type="domain" description="CBM20" evidence="2">
    <location>
        <begin position="14"/>
        <end position="119"/>
    </location>
</feature>
<dbReference type="Pfam" id="PF00756">
    <property type="entry name" value="Esterase"/>
    <property type="match status" value="1"/>
</dbReference>
<organism evidence="3 4">
    <name type="scientific">Hymenobacter sediminicola</name>
    <dbReference type="NCBI Taxonomy" id="2761579"/>
    <lineage>
        <taxon>Bacteria</taxon>
        <taxon>Pseudomonadati</taxon>
        <taxon>Bacteroidota</taxon>
        <taxon>Cytophagia</taxon>
        <taxon>Cytophagales</taxon>
        <taxon>Hymenobacteraceae</taxon>
        <taxon>Hymenobacter</taxon>
    </lineage>
</organism>
<dbReference type="InterPro" id="IPR050583">
    <property type="entry name" value="Mycobacterial_A85_antigen"/>
</dbReference>
<dbReference type="Proteomes" id="UP000515489">
    <property type="component" value="Chromosome"/>
</dbReference>
<evidence type="ECO:0000256" key="1">
    <source>
        <dbReference type="SAM" id="SignalP"/>
    </source>
</evidence>
<dbReference type="KEGG" id="hsk:H4317_11965"/>
<dbReference type="InterPro" id="IPR002044">
    <property type="entry name" value="CBM20"/>
</dbReference>
<evidence type="ECO:0000313" key="3">
    <source>
        <dbReference type="EMBL" id="QNH60899.1"/>
    </source>
</evidence>
<dbReference type="PROSITE" id="PS51166">
    <property type="entry name" value="CBM20"/>
    <property type="match status" value="1"/>
</dbReference>
<keyword evidence="1" id="KW-0732">Signal</keyword>
<dbReference type="InterPro" id="IPR013783">
    <property type="entry name" value="Ig-like_fold"/>
</dbReference>
<sequence>MKTVLLGALLFFPLFASAQAILRITKVPITTPPTDTLYVAGAFNNWSPASPAYRLVKKPDGTYQLTLPATLRGAIEFKITRGSWQRVETNAQNVGIENRRAELPGKAGYIDVQVANWKDLGQEDKPCASTAVQPNVQMVSAAFLIPQLGRTRQVWVYLPAGYDANPGQRYPVLYMHDGQNVFDACTSFSGEWGVDETLRQFQQQGLDATGSIVVAVAHGDQDRLNELSPWRNPKYGGGQGNAYVDFLAQTLKPYIDANYRTLTGREFTGIAGSSMGGLISTYAALKYPLAYSRVGVFSPAFWFAEDSLRSYMQQLPPKPQGTQTAYYLVAGSQEGETMVPLMQQMAQALQRPDSLANRVQTVVQADGQHAEWFWRREFPAAYLWLNAPHTGNPAGGDLCWAAWLEPHTRQLHIAASQEQASLRKIELRLYNAAGQRIKRSKQAAGSRLDLSQLPAGTYRLVMQQAGRVAGRQQPAACQQLVILPEQEGNK</sequence>
<reference evidence="3 4" key="1">
    <citation type="submission" date="2020-08" db="EMBL/GenBank/DDBJ databases">
        <title>Hymenobacter sp. S2-20-2 genome sequencing.</title>
        <authorList>
            <person name="Jin L."/>
        </authorList>
    </citation>
    <scope>NUCLEOTIDE SEQUENCE [LARGE SCALE GENOMIC DNA]</scope>
    <source>
        <strain evidence="3 4">S2-20-2</strain>
    </source>
</reference>
<gene>
    <name evidence="3" type="ORF">H4317_11965</name>
</gene>
<evidence type="ECO:0000259" key="2">
    <source>
        <dbReference type="PROSITE" id="PS51166"/>
    </source>
</evidence>
<dbReference type="Gene3D" id="3.40.50.1820">
    <property type="entry name" value="alpha/beta hydrolase"/>
    <property type="match status" value="1"/>
</dbReference>
<dbReference type="Gene3D" id="2.60.40.10">
    <property type="entry name" value="Immunoglobulins"/>
    <property type="match status" value="1"/>
</dbReference>
<accession>A0A7G7W3F6</accession>
<dbReference type="EMBL" id="CP060202">
    <property type="protein sequence ID" value="QNH60899.1"/>
    <property type="molecule type" value="Genomic_DNA"/>
</dbReference>
<dbReference type="RefSeq" id="WP_185886830.1">
    <property type="nucleotide sequence ID" value="NZ_CP060202.1"/>
</dbReference>
<proteinExistence type="predicted"/>
<dbReference type="AlphaFoldDB" id="A0A7G7W3F6"/>
<feature type="signal peptide" evidence="1">
    <location>
        <begin position="1"/>
        <end position="18"/>
    </location>
</feature>
<protein>
    <recommendedName>
        <fullName evidence="2">CBM20 domain-containing protein</fullName>
    </recommendedName>
</protein>
<dbReference type="GO" id="GO:2001070">
    <property type="term" value="F:starch binding"/>
    <property type="evidence" value="ECO:0007669"/>
    <property type="project" value="InterPro"/>
</dbReference>